<dbReference type="Gene3D" id="1.10.150.20">
    <property type="entry name" value="5' to 3' exonuclease, C-terminal subdomain"/>
    <property type="match status" value="1"/>
</dbReference>
<dbReference type="EMBL" id="FOXQ01000012">
    <property type="protein sequence ID" value="SFQ43436.1"/>
    <property type="molecule type" value="Genomic_DNA"/>
</dbReference>
<evidence type="ECO:0000259" key="2">
    <source>
        <dbReference type="Pfam" id="PF08818"/>
    </source>
</evidence>
<accession>A0A1I5YGX3</accession>
<dbReference type="Pfam" id="PF08818">
    <property type="entry name" value="DUF1801"/>
    <property type="match status" value="1"/>
</dbReference>
<evidence type="ECO:0000256" key="1">
    <source>
        <dbReference type="SAM" id="MobiDB-lite"/>
    </source>
</evidence>
<evidence type="ECO:0000313" key="3">
    <source>
        <dbReference type="EMBL" id="SFQ43436.1"/>
    </source>
</evidence>
<protein>
    <submittedName>
        <fullName evidence="3">Uncharacterized conserved protein YdhG, YjbR/CyaY-like superfamily, DUF1801 family</fullName>
    </submittedName>
</protein>
<dbReference type="SUPFAM" id="SSF47789">
    <property type="entry name" value="C-terminal domain of RNA polymerase alpha subunit"/>
    <property type="match status" value="1"/>
</dbReference>
<evidence type="ECO:0000313" key="4">
    <source>
        <dbReference type="Proteomes" id="UP000199031"/>
    </source>
</evidence>
<proteinExistence type="predicted"/>
<dbReference type="SUPFAM" id="SSF159888">
    <property type="entry name" value="YdhG-like"/>
    <property type="match status" value="1"/>
</dbReference>
<dbReference type="Proteomes" id="UP000199031">
    <property type="component" value="Unassembled WGS sequence"/>
</dbReference>
<dbReference type="RefSeq" id="WP_090661291.1">
    <property type="nucleotide sequence ID" value="NZ_FOXQ01000012.1"/>
</dbReference>
<organism evidence="3 4">
    <name type="scientific">Parafilimonas terrae</name>
    <dbReference type="NCBI Taxonomy" id="1465490"/>
    <lineage>
        <taxon>Bacteria</taxon>
        <taxon>Pseudomonadati</taxon>
        <taxon>Bacteroidota</taxon>
        <taxon>Chitinophagia</taxon>
        <taxon>Chitinophagales</taxon>
        <taxon>Chitinophagaceae</taxon>
        <taxon>Parafilimonas</taxon>
    </lineage>
</organism>
<sequence>MPVAKNIDEYISAFPSNVQKLLKQMRSTIKKAAPQAAETISYAMPTFTLNGNLVHFAGYKNHIGFYPAPSGIEAFKKELSVYAGAKGSVQFPLDKPLPLELITKIVAFRVAENMEKALKKTSKQSTKKAAAAETGKSKQQKALLQNNFLSMLPAPARRALESNGINSLKKLSQLTEKAVLSFHGMGPSSIPKLKEALQAEGLSFKK</sequence>
<dbReference type="STRING" id="1465490.SAMN05444277_11232"/>
<name>A0A1I5YGX3_9BACT</name>
<feature type="domain" description="YdhG-like" evidence="2">
    <location>
        <begin position="19"/>
        <end position="110"/>
    </location>
</feature>
<gene>
    <name evidence="3" type="ORF">SAMN05444277_11232</name>
</gene>
<dbReference type="Gene3D" id="3.90.1150.200">
    <property type="match status" value="1"/>
</dbReference>
<dbReference type="OrthoDB" id="115213at2"/>
<reference evidence="3 4" key="1">
    <citation type="submission" date="2016-10" db="EMBL/GenBank/DDBJ databases">
        <authorList>
            <person name="de Groot N.N."/>
        </authorList>
    </citation>
    <scope>NUCLEOTIDE SEQUENCE [LARGE SCALE GENOMIC DNA]</scope>
    <source>
        <strain evidence="3 4">DSM 28286</strain>
    </source>
</reference>
<dbReference type="AlphaFoldDB" id="A0A1I5YGX3"/>
<feature type="region of interest" description="Disordered" evidence="1">
    <location>
        <begin position="119"/>
        <end position="138"/>
    </location>
</feature>
<keyword evidence="4" id="KW-1185">Reference proteome</keyword>
<dbReference type="InterPro" id="IPR014922">
    <property type="entry name" value="YdhG-like"/>
</dbReference>